<evidence type="ECO:0000259" key="1">
    <source>
        <dbReference type="Pfam" id="PF22751"/>
    </source>
</evidence>
<feature type="domain" description="DUF488" evidence="1">
    <location>
        <begin position="45"/>
        <end position="101"/>
    </location>
</feature>
<evidence type="ECO:0000313" key="2">
    <source>
        <dbReference type="EMBL" id="GAG38251.1"/>
    </source>
</evidence>
<proteinExistence type="predicted"/>
<gene>
    <name evidence="2" type="ORF">S01H1_72811</name>
</gene>
<dbReference type="Pfam" id="PF22751">
    <property type="entry name" value="DUF488-N3a"/>
    <property type="match status" value="1"/>
</dbReference>
<protein>
    <recommendedName>
        <fullName evidence="1">DUF488 domain-containing protein</fullName>
    </recommendedName>
</protein>
<sequence>MHRKSARSCTRTVSLRARLGAAVEVQDGDEVTLKEETYIAIMGRVEGVKLVVTRLYPRGISRVHFDRWLPILAPSQKLLHDWKHSLITWEKYTARFREERPRPPEPEREVSP</sequence>
<reference evidence="2" key="1">
    <citation type="journal article" date="2014" name="Front. Microbiol.">
        <title>High frequency of phylogenetically diverse reductive dehalogenase-homologous genes in deep subseafloor sedimentary metagenomes.</title>
        <authorList>
            <person name="Kawai M."/>
            <person name="Futagami T."/>
            <person name="Toyoda A."/>
            <person name="Takaki Y."/>
            <person name="Nishi S."/>
            <person name="Hori S."/>
            <person name="Arai W."/>
            <person name="Tsubouchi T."/>
            <person name="Morono Y."/>
            <person name="Uchiyama I."/>
            <person name="Ito T."/>
            <person name="Fujiyama A."/>
            <person name="Inagaki F."/>
            <person name="Takami H."/>
        </authorList>
    </citation>
    <scope>NUCLEOTIDE SEQUENCE</scope>
    <source>
        <strain evidence="2">Expedition CK06-06</strain>
    </source>
</reference>
<dbReference type="AlphaFoldDB" id="X0YNE9"/>
<accession>X0YNE9</accession>
<organism evidence="2">
    <name type="scientific">marine sediment metagenome</name>
    <dbReference type="NCBI Taxonomy" id="412755"/>
    <lineage>
        <taxon>unclassified sequences</taxon>
        <taxon>metagenomes</taxon>
        <taxon>ecological metagenomes</taxon>
    </lineage>
</organism>
<dbReference type="InterPro" id="IPR054495">
    <property type="entry name" value="DUF488-N3a"/>
</dbReference>
<comment type="caution">
    <text evidence="2">The sequence shown here is derived from an EMBL/GenBank/DDBJ whole genome shotgun (WGS) entry which is preliminary data.</text>
</comment>
<name>X0YNE9_9ZZZZ</name>
<dbReference type="EMBL" id="BARS01048600">
    <property type="protein sequence ID" value="GAG38251.1"/>
    <property type="molecule type" value="Genomic_DNA"/>
</dbReference>